<dbReference type="STRING" id="157072.A0A024U5T0"/>
<dbReference type="EMBL" id="KI913962">
    <property type="protein sequence ID" value="ETW01580.1"/>
    <property type="molecule type" value="Genomic_DNA"/>
</dbReference>
<gene>
    <name evidence="4" type="ORF">H310_06225</name>
</gene>
<evidence type="ECO:0000256" key="2">
    <source>
        <dbReference type="ARBA" id="ARBA00023043"/>
    </source>
</evidence>
<dbReference type="GO" id="GO:0085020">
    <property type="term" value="P:protein K6-linked ubiquitination"/>
    <property type="evidence" value="ECO:0007669"/>
    <property type="project" value="TreeGrafter"/>
</dbReference>
<dbReference type="InterPro" id="IPR036770">
    <property type="entry name" value="Ankyrin_rpt-contain_sf"/>
</dbReference>
<dbReference type="OrthoDB" id="40158at2759"/>
<dbReference type="PRINTS" id="PR01415">
    <property type="entry name" value="ANKYRIN"/>
</dbReference>
<dbReference type="GO" id="GO:0004842">
    <property type="term" value="F:ubiquitin-protein transferase activity"/>
    <property type="evidence" value="ECO:0007669"/>
    <property type="project" value="TreeGrafter"/>
</dbReference>
<dbReference type="AlphaFoldDB" id="A0A024U5T0"/>
<dbReference type="Pfam" id="PF12796">
    <property type="entry name" value="Ank_2"/>
    <property type="match status" value="2"/>
</dbReference>
<organism evidence="4">
    <name type="scientific">Aphanomyces invadans</name>
    <dbReference type="NCBI Taxonomy" id="157072"/>
    <lineage>
        <taxon>Eukaryota</taxon>
        <taxon>Sar</taxon>
        <taxon>Stramenopiles</taxon>
        <taxon>Oomycota</taxon>
        <taxon>Saprolegniomycetes</taxon>
        <taxon>Saprolegniales</taxon>
        <taxon>Verrucalvaceae</taxon>
        <taxon>Aphanomyces</taxon>
    </lineage>
</organism>
<dbReference type="PROSITE" id="PS50088">
    <property type="entry name" value="ANK_REPEAT"/>
    <property type="match status" value="5"/>
</dbReference>
<keyword evidence="1" id="KW-0677">Repeat</keyword>
<name>A0A024U5T0_9STRA</name>
<dbReference type="SMART" id="SM00248">
    <property type="entry name" value="ANK"/>
    <property type="match status" value="7"/>
</dbReference>
<feature type="repeat" description="ANK" evidence="3">
    <location>
        <begin position="74"/>
        <end position="106"/>
    </location>
</feature>
<evidence type="ECO:0000313" key="4">
    <source>
        <dbReference type="EMBL" id="ETW01580.1"/>
    </source>
</evidence>
<dbReference type="PROSITE" id="PS50297">
    <property type="entry name" value="ANK_REP_REGION"/>
    <property type="match status" value="5"/>
</dbReference>
<dbReference type="VEuPathDB" id="FungiDB:H310_06225"/>
<dbReference type="SUPFAM" id="SSF48403">
    <property type="entry name" value="Ankyrin repeat"/>
    <property type="match status" value="1"/>
</dbReference>
<accession>A0A024U5T0</accession>
<evidence type="ECO:0000256" key="1">
    <source>
        <dbReference type="ARBA" id="ARBA00022737"/>
    </source>
</evidence>
<reference evidence="4" key="1">
    <citation type="submission" date="2013-12" db="EMBL/GenBank/DDBJ databases">
        <title>The Genome Sequence of Aphanomyces invadans NJM9701.</title>
        <authorList>
            <consortium name="The Broad Institute Genomics Platform"/>
            <person name="Russ C."/>
            <person name="Tyler B."/>
            <person name="van West P."/>
            <person name="Dieguez-Uribeondo J."/>
            <person name="Young S.K."/>
            <person name="Zeng Q."/>
            <person name="Gargeya S."/>
            <person name="Fitzgerald M."/>
            <person name="Abouelleil A."/>
            <person name="Alvarado L."/>
            <person name="Chapman S.B."/>
            <person name="Gainer-Dewar J."/>
            <person name="Goldberg J."/>
            <person name="Griggs A."/>
            <person name="Gujja S."/>
            <person name="Hansen M."/>
            <person name="Howarth C."/>
            <person name="Imamovic A."/>
            <person name="Ireland A."/>
            <person name="Larimer J."/>
            <person name="McCowan C."/>
            <person name="Murphy C."/>
            <person name="Pearson M."/>
            <person name="Poon T.W."/>
            <person name="Priest M."/>
            <person name="Roberts A."/>
            <person name="Saif S."/>
            <person name="Shea T."/>
            <person name="Sykes S."/>
            <person name="Wortman J."/>
            <person name="Nusbaum C."/>
            <person name="Birren B."/>
        </authorList>
    </citation>
    <scope>NUCLEOTIDE SEQUENCE [LARGE SCALE GENOMIC DNA]</scope>
    <source>
        <strain evidence="4">NJM9701</strain>
    </source>
</reference>
<protein>
    <submittedName>
        <fullName evidence="4">Uncharacterized protein</fullName>
    </submittedName>
</protein>
<feature type="repeat" description="ANK" evidence="3">
    <location>
        <begin position="211"/>
        <end position="243"/>
    </location>
</feature>
<evidence type="ECO:0000256" key="3">
    <source>
        <dbReference type="PROSITE-ProRule" id="PRU00023"/>
    </source>
</evidence>
<dbReference type="eggNOG" id="KOG4177">
    <property type="taxonomic scope" value="Eukaryota"/>
</dbReference>
<dbReference type="GeneID" id="20083275"/>
<dbReference type="PANTHER" id="PTHR24171">
    <property type="entry name" value="ANKYRIN REPEAT DOMAIN-CONTAINING PROTEIN 39-RELATED"/>
    <property type="match status" value="1"/>
</dbReference>
<proteinExistence type="predicted"/>
<dbReference type="RefSeq" id="XP_008869428.1">
    <property type="nucleotide sequence ID" value="XM_008871206.1"/>
</dbReference>
<dbReference type="Pfam" id="PF13637">
    <property type="entry name" value="Ank_4"/>
    <property type="match status" value="1"/>
</dbReference>
<dbReference type="InterPro" id="IPR002110">
    <property type="entry name" value="Ankyrin_rpt"/>
</dbReference>
<feature type="repeat" description="ANK" evidence="3">
    <location>
        <begin position="313"/>
        <end position="345"/>
    </location>
</feature>
<feature type="repeat" description="ANK" evidence="3">
    <location>
        <begin position="107"/>
        <end position="139"/>
    </location>
</feature>
<dbReference type="Gene3D" id="1.25.40.20">
    <property type="entry name" value="Ankyrin repeat-containing domain"/>
    <property type="match status" value="4"/>
</dbReference>
<keyword evidence="2 3" id="KW-0040">ANK repeat</keyword>
<feature type="repeat" description="ANK" evidence="3">
    <location>
        <begin position="279"/>
        <end position="312"/>
    </location>
</feature>
<dbReference type="PANTHER" id="PTHR24171:SF9">
    <property type="entry name" value="ANKYRIN REPEAT DOMAIN-CONTAINING PROTEIN 39"/>
    <property type="match status" value="1"/>
</dbReference>
<sequence length="412" mass="44615">MPGTVAESPRSFVMSTLPTMALRKMHALRELKKLPVTFEPSCTPLHAVVLRGQVDRVVRYLAATPALVHAIDKDGNTPLHHACVTGHHVIARRLIDGGAHVNARNKSGSTPLHKAALGGHMDCVALLIESHANVLLTNEKGQFAADLAGWRMHTQVTRFLRDHDQTAILCILPDENGNTRLHYACACNKLNAVVAIARDTAPPDIDVPNKDGFTPLHVAAQRGHYDVIEALVARGANPCVVTARGECAVDLAGSQHLRVRNSLLRLERTYLANYDCHENGSTALHVACTLGRLALVKDLLQSDAADAESVDQDGNTPLHVAVQHHRQDVAMYLLTVPASIDVTVKNKAGQSAADVASDITALRPLLLRAEATAVASACVENFVDEMHRQVQSRDRARQDKVNLVFGRPSKAK</sequence>